<gene>
    <name evidence="8" type="ORF">BDFB_005758</name>
</gene>
<feature type="transmembrane region" description="Helical" evidence="6">
    <location>
        <begin position="204"/>
        <end position="224"/>
    </location>
</feature>
<dbReference type="STRING" id="1661398.A0A482VC23"/>
<keyword evidence="9" id="KW-1185">Reference proteome</keyword>
<dbReference type="EMBL" id="QDEB01116165">
    <property type="protein sequence ID" value="RZB40765.1"/>
    <property type="molecule type" value="Genomic_DNA"/>
</dbReference>
<protein>
    <submittedName>
        <fullName evidence="8">Ion trans and/or PKD channel domain containing protein</fullName>
    </submittedName>
</protein>
<reference evidence="8 9" key="1">
    <citation type="submission" date="2017-03" db="EMBL/GenBank/DDBJ databases">
        <title>Genome of the blue death feigning beetle - Asbolus verrucosus.</title>
        <authorList>
            <person name="Rider S.D."/>
        </authorList>
    </citation>
    <scope>NUCLEOTIDE SEQUENCE [LARGE SCALE GENOMIC DNA]</scope>
    <source>
        <strain evidence="8">Butters</strain>
        <tissue evidence="8">Head and leg muscle</tissue>
    </source>
</reference>
<feature type="compositionally biased region" description="Basic and acidic residues" evidence="5">
    <location>
        <begin position="42"/>
        <end position="62"/>
    </location>
</feature>
<dbReference type="InterPro" id="IPR043203">
    <property type="entry name" value="VGCC_Ca_Na"/>
</dbReference>
<organism evidence="8 9">
    <name type="scientific">Asbolus verrucosus</name>
    <name type="common">Desert ironclad beetle</name>
    <dbReference type="NCBI Taxonomy" id="1661398"/>
    <lineage>
        <taxon>Eukaryota</taxon>
        <taxon>Metazoa</taxon>
        <taxon>Ecdysozoa</taxon>
        <taxon>Arthropoda</taxon>
        <taxon>Hexapoda</taxon>
        <taxon>Insecta</taxon>
        <taxon>Pterygota</taxon>
        <taxon>Neoptera</taxon>
        <taxon>Endopterygota</taxon>
        <taxon>Coleoptera</taxon>
        <taxon>Polyphaga</taxon>
        <taxon>Cucujiformia</taxon>
        <taxon>Tenebrionidae</taxon>
        <taxon>Pimeliinae</taxon>
        <taxon>Asbolus</taxon>
    </lineage>
</organism>
<dbReference type="Gene3D" id="1.20.120.350">
    <property type="entry name" value="Voltage-gated potassium channels. Chain C"/>
    <property type="match status" value="3"/>
</dbReference>
<feature type="region of interest" description="Disordered" evidence="5">
    <location>
        <begin position="1"/>
        <end position="29"/>
    </location>
</feature>
<feature type="domain" description="Ion transport" evidence="7">
    <location>
        <begin position="629"/>
        <end position="722"/>
    </location>
</feature>
<feature type="domain" description="Ion transport" evidence="7">
    <location>
        <begin position="137"/>
        <end position="302"/>
    </location>
</feature>
<dbReference type="OrthoDB" id="2984333at2759"/>
<proteinExistence type="predicted"/>
<feature type="transmembrane region" description="Helical" evidence="6">
    <location>
        <begin position="628"/>
        <end position="655"/>
    </location>
</feature>
<dbReference type="InterPro" id="IPR027359">
    <property type="entry name" value="Volt_channel_dom_sf"/>
</dbReference>
<dbReference type="InterPro" id="IPR005821">
    <property type="entry name" value="Ion_trans_dom"/>
</dbReference>
<evidence type="ECO:0000313" key="8">
    <source>
        <dbReference type="EMBL" id="RZB40765.1"/>
    </source>
</evidence>
<dbReference type="SUPFAM" id="SSF81324">
    <property type="entry name" value="Voltage-gated potassium channels"/>
    <property type="match status" value="3"/>
</dbReference>
<dbReference type="Gene3D" id="1.10.287.70">
    <property type="match status" value="3"/>
</dbReference>
<dbReference type="AlphaFoldDB" id="A0A482VC23"/>
<comment type="caution">
    <text evidence="8">The sequence shown here is derived from an EMBL/GenBank/DDBJ whole genome shotgun (WGS) entry which is preliminary data.</text>
</comment>
<keyword evidence="2 6" id="KW-0812">Transmembrane</keyword>
<dbReference type="GO" id="GO:0019228">
    <property type="term" value="P:neuronal action potential"/>
    <property type="evidence" value="ECO:0007669"/>
    <property type="project" value="TreeGrafter"/>
</dbReference>
<feature type="transmembrane region" description="Helical" evidence="6">
    <location>
        <begin position="843"/>
        <end position="867"/>
    </location>
</feature>
<evidence type="ECO:0000256" key="4">
    <source>
        <dbReference type="ARBA" id="ARBA00023136"/>
    </source>
</evidence>
<feature type="transmembrane region" description="Helical" evidence="6">
    <location>
        <begin position="576"/>
        <end position="598"/>
    </location>
</feature>
<feature type="domain" description="Ion transport" evidence="7">
    <location>
        <begin position="372"/>
        <end position="599"/>
    </location>
</feature>
<name>A0A482VC23_ASBVE</name>
<dbReference type="Pfam" id="PF00520">
    <property type="entry name" value="Ion_trans"/>
    <property type="match status" value="4"/>
</dbReference>
<feature type="transmembrane region" description="Helical" evidence="6">
    <location>
        <begin position="812"/>
        <end position="831"/>
    </location>
</feature>
<dbReference type="PANTHER" id="PTHR10037:SF288">
    <property type="entry name" value="SODIUM CHANNEL PROTEIN PARA"/>
    <property type="match status" value="1"/>
</dbReference>
<feature type="transmembrane region" description="Helical" evidence="6">
    <location>
        <begin position="499"/>
        <end position="525"/>
    </location>
</feature>
<dbReference type="GO" id="GO:0001518">
    <property type="term" value="C:voltage-gated sodium channel complex"/>
    <property type="evidence" value="ECO:0007669"/>
    <property type="project" value="TreeGrafter"/>
</dbReference>
<feature type="transmembrane region" description="Helical" evidence="6">
    <location>
        <begin position="782"/>
        <end position="800"/>
    </location>
</feature>
<feature type="transmembrane region" description="Helical" evidence="6">
    <location>
        <begin position="166"/>
        <end position="184"/>
    </location>
</feature>
<feature type="transmembrane region" description="Helical" evidence="6">
    <location>
        <begin position="940"/>
        <end position="957"/>
    </location>
</feature>
<evidence type="ECO:0000256" key="5">
    <source>
        <dbReference type="SAM" id="MobiDB-lite"/>
    </source>
</evidence>
<feature type="transmembrane region" description="Helical" evidence="6">
    <location>
        <begin position="453"/>
        <end position="478"/>
    </location>
</feature>
<feature type="transmembrane region" description="Helical" evidence="6">
    <location>
        <begin position="263"/>
        <end position="283"/>
    </location>
</feature>
<comment type="subcellular location">
    <subcellularLocation>
        <location evidence="1">Membrane</location>
        <topology evidence="1">Multi-pass membrane protein</topology>
    </subcellularLocation>
</comment>
<evidence type="ECO:0000256" key="2">
    <source>
        <dbReference type="ARBA" id="ARBA00022692"/>
    </source>
</evidence>
<dbReference type="PANTHER" id="PTHR10037">
    <property type="entry name" value="VOLTAGE-GATED CATION CHANNEL CALCIUM AND SODIUM"/>
    <property type="match status" value="1"/>
</dbReference>
<dbReference type="Proteomes" id="UP000292052">
    <property type="component" value="Unassembled WGS sequence"/>
</dbReference>
<feature type="transmembrane region" description="Helical" evidence="6">
    <location>
        <begin position="977"/>
        <end position="1001"/>
    </location>
</feature>
<feature type="transmembrane region" description="Helical" evidence="6">
    <location>
        <begin position="369"/>
        <end position="393"/>
    </location>
</feature>
<evidence type="ECO:0000259" key="7">
    <source>
        <dbReference type="Pfam" id="PF00520"/>
    </source>
</evidence>
<sequence length="1074" mass="123763">MEHESSDTSATSNSSPEEQKIFHPFTPNTPAAVEAKIADELKKGTEGKTGIEEKNEDSRPDPSLKQGLRLPFRFWRILPMLLVNTLLQDIDPFYNNKRTFIIIDRRRNIFRFSATNALWILSPFNPVRRVAIHVLMHPLFTVFINATIIVNGVFMAIPTTPSVHPIKVICIGIYTLEIVVKVMARGFILQPFAYLRDAWNRLDFLVTVLAYTAMNVDLGNVVAFETLRMLHLLPIAALIPGRCSGLKVFEQIVIKSLKRLKEVIILTIFSLFVLGMMGLQFYMGVLRQKCVKNFPTDGPWGDFTPENWAKFANNESFELCGVLARDIFHHRHLFRIVKFDELGLSYGCNMLRRIDQNYWLAVQKFASSIIFHPFIQLFTTLCIVLNTIFLALYHHNMDVNLARILLNGSYVRDFFYQSTPSDLSLIFGIEITMKMIALNPKSFFKKNWNTFDFMVVAFALLGLCFKDLQGISILRSLMLLKLIRLARYPLHNLNRHLSIMIISFSNAVKLTFVLCVVIFIFALLGMHLFGKNYLDNIDRFPGSELPRWNFTDLMHSFMLIFRVFCGEWVQSMWDCVLVDSVFTIPFFLVAVIVCRFVLLQQYSVVESCENPPSAESPSPSVTFQLNEAWSSLCCTLFLCLAVWLVFAILGVHLFAGKFFKCLDADKTVLSYETGSCKSKNYSWVNSQMNFDNVGNAYLSLFEVAMFKGWTQIIHDAVDSTFLKGVKGVYFSTEELCWFRRDSWCKLDWKQFSTKEPLKTRSKPKWKRQLEVFEMVINKKFEMIMLIVSGLNILIMATNHYQAKATFTAVLDYLNLTFMAIFSIECLLKMFALRHHYFKDPWNLFDLSLVMLSLFQLVISDIIGKYFILSTLRMIRVVKIKKYFRSMKWIKGIRILYFALSMSLPSLFCVCLVLFLVMFVYAIFGMFLFMHIDDENNNFQTFARSMLFLFPLSTSAGWDVALDAITNQGNSIIATIYLLSYFLVCFLILSTYIGAIIGDLIFYSDVLDALVHDILHGDYCWRQNQSNNRGDYVPVSSILMRQREIHCAKVIQNVWRKYKSSKGSKVDASGAVEPV</sequence>
<keyword evidence="4 6" id="KW-0472">Membrane</keyword>
<keyword evidence="3 6" id="KW-1133">Transmembrane helix</keyword>
<evidence type="ECO:0000256" key="3">
    <source>
        <dbReference type="ARBA" id="ARBA00022989"/>
    </source>
</evidence>
<feature type="transmembrane region" description="Helical" evidence="6">
    <location>
        <begin position="895"/>
        <end position="928"/>
    </location>
</feature>
<evidence type="ECO:0000313" key="9">
    <source>
        <dbReference type="Proteomes" id="UP000292052"/>
    </source>
</evidence>
<feature type="domain" description="Ion transport" evidence="7">
    <location>
        <begin position="778"/>
        <end position="998"/>
    </location>
</feature>
<feature type="region of interest" description="Disordered" evidence="5">
    <location>
        <begin position="42"/>
        <end position="63"/>
    </location>
</feature>
<evidence type="ECO:0000256" key="6">
    <source>
        <dbReference type="SAM" id="Phobius"/>
    </source>
</evidence>
<dbReference type="GO" id="GO:0086010">
    <property type="term" value="P:membrane depolarization during action potential"/>
    <property type="evidence" value="ECO:0007669"/>
    <property type="project" value="TreeGrafter"/>
</dbReference>
<accession>A0A482VC23</accession>
<feature type="transmembrane region" description="Helical" evidence="6">
    <location>
        <begin position="130"/>
        <end position="154"/>
    </location>
</feature>
<dbReference type="GO" id="GO:0005248">
    <property type="term" value="F:voltage-gated sodium channel activity"/>
    <property type="evidence" value="ECO:0007669"/>
    <property type="project" value="TreeGrafter"/>
</dbReference>
<evidence type="ECO:0000256" key="1">
    <source>
        <dbReference type="ARBA" id="ARBA00004141"/>
    </source>
</evidence>